<accession>A0A4D6WYQ5</accession>
<evidence type="ECO:0000313" key="4">
    <source>
        <dbReference type="EMBL" id="QCI08553.1"/>
    </source>
</evidence>
<name>A0A4D6WYQ5_9FLOR</name>
<dbReference type="InterPro" id="IPR009631">
    <property type="entry name" value="CGLD27-like"/>
</dbReference>
<keyword evidence="2 4" id="KW-0934">Plastid</keyword>
<proteinExistence type="predicted"/>
<dbReference type="AlphaFoldDB" id="A0A4D6WYQ5"/>
<protein>
    <recommendedName>
        <fullName evidence="5">Ycf36</fullName>
    </recommendedName>
</protein>
<geneLocation type="plastid" evidence="4"/>
<dbReference type="EMBL" id="MK814735">
    <property type="protein sequence ID" value="QCI08553.1"/>
    <property type="molecule type" value="Genomic_DNA"/>
</dbReference>
<dbReference type="GO" id="GO:0009536">
    <property type="term" value="C:plastid"/>
    <property type="evidence" value="ECO:0007669"/>
    <property type="project" value="UniProtKB-SubCell"/>
</dbReference>
<evidence type="ECO:0000256" key="3">
    <source>
        <dbReference type="SAM" id="Phobius"/>
    </source>
</evidence>
<dbReference type="Pfam" id="PF06799">
    <property type="entry name" value="CGLD27-like"/>
    <property type="match status" value="1"/>
</dbReference>
<dbReference type="PANTHER" id="PTHR34214">
    <property type="match status" value="1"/>
</dbReference>
<feature type="transmembrane region" description="Helical" evidence="3">
    <location>
        <begin position="39"/>
        <end position="62"/>
    </location>
</feature>
<dbReference type="PANTHER" id="PTHR34214:SF3">
    <property type="entry name" value="PROTEIN CONSERVED IN THE GREEN LINEAGE AND DIATOMS 27, CHLOROPLASTIC"/>
    <property type="match status" value="1"/>
</dbReference>
<organism evidence="4">
    <name type="scientific">Spermothamnion repens</name>
    <dbReference type="NCBI Taxonomy" id="31383"/>
    <lineage>
        <taxon>Eukaryota</taxon>
        <taxon>Rhodophyta</taxon>
        <taxon>Florideophyceae</taxon>
        <taxon>Rhodymeniophycidae</taxon>
        <taxon>Ceramiales</taxon>
        <taxon>Ceramiaceae</taxon>
        <taxon>Spermothamnion</taxon>
    </lineage>
</organism>
<reference evidence="4" key="1">
    <citation type="journal article" date="2019" name="Mol. Phylogenet. Evol.">
        <title>Morphological evolution and classification of the red algal order Ceramiales inferred using plastid phylogenomics.</title>
        <authorList>
            <person name="Diaz-Tapia P."/>
            <person name="Pasella M.M."/>
            <person name="Verbruggen H."/>
            <person name="Maggs C.A."/>
        </authorList>
    </citation>
    <scope>NUCLEOTIDE SEQUENCE</scope>
    <source>
        <strain evidence="4">PD2951</strain>
    </source>
</reference>
<sequence>MYLPKNECPVPFDQQPLNEYLSLSQSCLFNWSRYAISKYLSIILLIFCFLFFFIGIFLIYSVPKFFSILKILLLDMLYIDIILCLIFIRLYLGWSYIMNRLLSSSIFYEESGWYDGQIWIKKADHLIKDRLVGLYQVLPIIKKVKYSFIYSGFHFIFHVMIYFFL</sequence>
<evidence type="ECO:0000256" key="2">
    <source>
        <dbReference type="ARBA" id="ARBA00022640"/>
    </source>
</evidence>
<comment type="subcellular location">
    <subcellularLocation>
        <location evidence="1">Plastid</location>
    </subcellularLocation>
</comment>
<keyword evidence="3" id="KW-0812">Transmembrane</keyword>
<keyword evidence="3" id="KW-1133">Transmembrane helix</keyword>
<evidence type="ECO:0008006" key="5">
    <source>
        <dbReference type="Google" id="ProtNLM"/>
    </source>
</evidence>
<evidence type="ECO:0000256" key="1">
    <source>
        <dbReference type="ARBA" id="ARBA00004474"/>
    </source>
</evidence>
<gene>
    <name evidence="4" type="primary">ycf36</name>
</gene>
<reference evidence="4" key="2">
    <citation type="submission" date="2019-04" db="EMBL/GenBank/DDBJ databases">
        <authorList>
            <person name="Pasella M."/>
        </authorList>
    </citation>
    <scope>NUCLEOTIDE SEQUENCE</scope>
    <source>
        <strain evidence="4">PD2951</strain>
    </source>
</reference>
<feature type="transmembrane region" description="Helical" evidence="3">
    <location>
        <begin position="146"/>
        <end position="164"/>
    </location>
</feature>
<keyword evidence="3" id="KW-0472">Membrane</keyword>
<feature type="transmembrane region" description="Helical" evidence="3">
    <location>
        <begin position="68"/>
        <end position="92"/>
    </location>
</feature>